<evidence type="ECO:0000313" key="16">
    <source>
        <dbReference type="Proteomes" id="UP000051931"/>
    </source>
</evidence>
<dbReference type="EC" id="3.5.4.9" evidence="12"/>
<proteinExistence type="inferred from homology"/>
<dbReference type="GO" id="GO:0035999">
    <property type="term" value="P:tetrahydrofolate interconversion"/>
    <property type="evidence" value="ECO:0007669"/>
    <property type="project" value="UniProtKB-UniRule"/>
</dbReference>
<organism evidence="15 16">
    <name type="scientific">Lactobacillus psittaci DSM 15354</name>
    <dbReference type="NCBI Taxonomy" id="1122152"/>
    <lineage>
        <taxon>Bacteria</taxon>
        <taxon>Bacillati</taxon>
        <taxon>Bacillota</taxon>
        <taxon>Bacilli</taxon>
        <taxon>Lactobacillales</taxon>
        <taxon>Lactobacillaceae</taxon>
        <taxon>Lactobacillus</taxon>
    </lineage>
</organism>
<dbReference type="GO" id="GO:0004477">
    <property type="term" value="F:methenyltetrahydrofolate cyclohydrolase activity"/>
    <property type="evidence" value="ECO:0007669"/>
    <property type="project" value="UniProtKB-UniRule"/>
</dbReference>
<keyword evidence="10 12" id="KW-0486">Methionine biosynthesis</keyword>
<dbReference type="InterPro" id="IPR000672">
    <property type="entry name" value="THF_DH/CycHdrlase"/>
</dbReference>
<accession>A0A0R1S4H7</accession>
<dbReference type="AlphaFoldDB" id="A0A0R1S4H7"/>
<comment type="function">
    <text evidence="12">Catalyzes the oxidation of 5,10-methylenetetrahydrofolate to 5,10-methenyltetrahydrofolate and then the hydrolysis of 5,10-methenyltetrahydrofolate to 10-formyltetrahydrofolate.</text>
</comment>
<evidence type="ECO:0000256" key="5">
    <source>
        <dbReference type="ARBA" id="ARBA00022755"/>
    </source>
</evidence>
<keyword evidence="4 12" id="KW-0028">Amino-acid biosynthesis</keyword>
<keyword evidence="16" id="KW-1185">Reference proteome</keyword>
<feature type="domain" description="Tetrahydrofolate dehydrogenase/cyclohydrolase NAD(P)-binding" evidence="14">
    <location>
        <begin position="139"/>
        <end position="280"/>
    </location>
</feature>
<dbReference type="FunFam" id="3.40.50.10860:FF:000005">
    <property type="entry name" value="C-1-tetrahydrofolate synthase, cytoplasmic, putative"/>
    <property type="match status" value="1"/>
</dbReference>
<dbReference type="GO" id="GO:0000105">
    <property type="term" value="P:L-histidine biosynthetic process"/>
    <property type="evidence" value="ECO:0007669"/>
    <property type="project" value="UniProtKB-KW"/>
</dbReference>
<evidence type="ECO:0000256" key="9">
    <source>
        <dbReference type="ARBA" id="ARBA00023102"/>
    </source>
</evidence>
<dbReference type="SUPFAM" id="SSF51735">
    <property type="entry name" value="NAD(P)-binding Rossmann-fold domains"/>
    <property type="match status" value="1"/>
</dbReference>
<comment type="pathway">
    <text evidence="1 12">One-carbon metabolism; tetrahydrofolate interconversion.</text>
</comment>
<dbReference type="GO" id="GO:0005829">
    <property type="term" value="C:cytosol"/>
    <property type="evidence" value="ECO:0007669"/>
    <property type="project" value="TreeGrafter"/>
</dbReference>
<evidence type="ECO:0000259" key="14">
    <source>
        <dbReference type="Pfam" id="PF02882"/>
    </source>
</evidence>
<gene>
    <name evidence="12" type="primary">folD</name>
    <name evidence="15" type="ORF">FC23_GL000213</name>
</gene>
<evidence type="ECO:0000256" key="8">
    <source>
        <dbReference type="ARBA" id="ARBA00023002"/>
    </source>
</evidence>
<protein>
    <recommendedName>
        <fullName evidence="12">Bifunctional protein FolD</fullName>
    </recommendedName>
    <domain>
        <recommendedName>
            <fullName evidence="12">Methylenetetrahydrofolate dehydrogenase</fullName>
            <ecNumber evidence="12">1.5.1.5</ecNumber>
        </recommendedName>
    </domain>
    <domain>
        <recommendedName>
            <fullName evidence="12">Methenyltetrahydrofolate cyclohydrolase</fullName>
            <ecNumber evidence="12">3.5.4.9</ecNumber>
        </recommendedName>
    </domain>
</protein>
<keyword evidence="5 12" id="KW-0658">Purine biosynthesis</keyword>
<dbReference type="PATRIC" id="fig|1122152.4.peg.215"/>
<comment type="similarity">
    <text evidence="12">Belongs to the tetrahydrofolate dehydrogenase/cyclohydrolase family.</text>
</comment>
<evidence type="ECO:0000256" key="11">
    <source>
        <dbReference type="ARBA" id="ARBA00023268"/>
    </source>
</evidence>
<keyword evidence="11 12" id="KW-0511">Multifunctional enzyme</keyword>
<reference evidence="15 16" key="1">
    <citation type="journal article" date="2015" name="Genome Announc.">
        <title>Expanding the biotechnology potential of lactobacilli through comparative genomics of 213 strains and associated genera.</title>
        <authorList>
            <person name="Sun Z."/>
            <person name="Harris H.M."/>
            <person name="McCann A."/>
            <person name="Guo C."/>
            <person name="Argimon S."/>
            <person name="Zhang W."/>
            <person name="Yang X."/>
            <person name="Jeffery I.B."/>
            <person name="Cooney J.C."/>
            <person name="Kagawa T.F."/>
            <person name="Liu W."/>
            <person name="Song Y."/>
            <person name="Salvetti E."/>
            <person name="Wrobel A."/>
            <person name="Rasinkangas P."/>
            <person name="Parkhill J."/>
            <person name="Rea M.C."/>
            <person name="O'Sullivan O."/>
            <person name="Ritari J."/>
            <person name="Douillard F.P."/>
            <person name="Paul Ross R."/>
            <person name="Yang R."/>
            <person name="Briner A.E."/>
            <person name="Felis G.E."/>
            <person name="de Vos W.M."/>
            <person name="Barrangou R."/>
            <person name="Klaenhammer T.R."/>
            <person name="Caufield P.W."/>
            <person name="Cui Y."/>
            <person name="Zhang H."/>
            <person name="O'Toole P.W."/>
        </authorList>
    </citation>
    <scope>NUCLEOTIDE SEQUENCE [LARGE SCALE GENOMIC DNA]</scope>
    <source>
        <strain evidence="15 16">DSM 15354</strain>
    </source>
</reference>
<dbReference type="GO" id="GO:0004488">
    <property type="term" value="F:methylenetetrahydrofolate dehydrogenase (NADP+) activity"/>
    <property type="evidence" value="ECO:0007669"/>
    <property type="project" value="UniProtKB-UniRule"/>
</dbReference>
<dbReference type="SUPFAM" id="SSF53223">
    <property type="entry name" value="Aminoacid dehydrogenase-like, N-terminal domain"/>
    <property type="match status" value="1"/>
</dbReference>
<dbReference type="Pfam" id="PF00763">
    <property type="entry name" value="THF_DHG_CYH"/>
    <property type="match status" value="1"/>
</dbReference>
<evidence type="ECO:0000259" key="13">
    <source>
        <dbReference type="Pfam" id="PF00763"/>
    </source>
</evidence>
<dbReference type="InterPro" id="IPR036291">
    <property type="entry name" value="NAD(P)-bd_dom_sf"/>
</dbReference>
<dbReference type="eggNOG" id="COG0190">
    <property type="taxonomic scope" value="Bacteria"/>
</dbReference>
<dbReference type="HAMAP" id="MF_01576">
    <property type="entry name" value="THF_DHG_CYH"/>
    <property type="match status" value="1"/>
</dbReference>
<keyword evidence="7 12" id="KW-0521">NADP</keyword>
<evidence type="ECO:0000256" key="10">
    <source>
        <dbReference type="ARBA" id="ARBA00023167"/>
    </source>
</evidence>
<dbReference type="InterPro" id="IPR020631">
    <property type="entry name" value="THF_DH/CycHdrlase_NAD-bd_dom"/>
</dbReference>
<dbReference type="PANTHER" id="PTHR48099">
    <property type="entry name" value="C-1-TETRAHYDROFOLATE SYNTHASE, CYTOPLASMIC-RELATED"/>
    <property type="match status" value="1"/>
</dbReference>
<dbReference type="PRINTS" id="PR00085">
    <property type="entry name" value="THFDHDRGNASE"/>
</dbReference>
<evidence type="ECO:0000313" key="15">
    <source>
        <dbReference type="EMBL" id="KRL63965.1"/>
    </source>
</evidence>
<dbReference type="InterPro" id="IPR046346">
    <property type="entry name" value="Aminoacid_DH-like_N_sf"/>
</dbReference>
<dbReference type="CDD" id="cd01080">
    <property type="entry name" value="NAD_bind_m-THF_DH_Cyclohyd"/>
    <property type="match status" value="1"/>
</dbReference>
<keyword evidence="6 12" id="KW-0378">Hydrolase</keyword>
<dbReference type="GO" id="GO:0009086">
    <property type="term" value="P:methionine biosynthetic process"/>
    <property type="evidence" value="ECO:0007669"/>
    <property type="project" value="UniProtKB-KW"/>
</dbReference>
<feature type="domain" description="Tetrahydrofolate dehydrogenase/cyclohydrolase catalytic" evidence="13">
    <location>
        <begin position="6"/>
        <end position="120"/>
    </location>
</feature>
<evidence type="ECO:0000256" key="2">
    <source>
        <dbReference type="ARBA" id="ARBA00011738"/>
    </source>
</evidence>
<dbReference type="InterPro" id="IPR020630">
    <property type="entry name" value="THF_DH/CycHdrlase_cat_dom"/>
</dbReference>
<evidence type="ECO:0000256" key="4">
    <source>
        <dbReference type="ARBA" id="ARBA00022605"/>
    </source>
</evidence>
<evidence type="ECO:0000256" key="1">
    <source>
        <dbReference type="ARBA" id="ARBA00004777"/>
    </source>
</evidence>
<dbReference type="EC" id="1.5.1.5" evidence="12"/>
<dbReference type="EMBL" id="AZFB01000001">
    <property type="protein sequence ID" value="KRL63965.1"/>
    <property type="molecule type" value="Genomic_DNA"/>
</dbReference>
<dbReference type="Gene3D" id="3.40.50.720">
    <property type="entry name" value="NAD(P)-binding Rossmann-like Domain"/>
    <property type="match status" value="1"/>
</dbReference>
<keyword evidence="3 12" id="KW-0554">One-carbon metabolism</keyword>
<dbReference type="STRING" id="1122152.GCA_000425905_00467"/>
<evidence type="ECO:0000256" key="7">
    <source>
        <dbReference type="ARBA" id="ARBA00022857"/>
    </source>
</evidence>
<dbReference type="Pfam" id="PF02882">
    <property type="entry name" value="THF_DHG_CYH_C"/>
    <property type="match status" value="1"/>
</dbReference>
<feature type="binding site" evidence="12">
    <location>
        <begin position="165"/>
        <end position="167"/>
    </location>
    <ligand>
        <name>NADP(+)</name>
        <dbReference type="ChEBI" id="CHEBI:58349"/>
    </ligand>
</feature>
<evidence type="ECO:0000256" key="12">
    <source>
        <dbReference type="HAMAP-Rule" id="MF_01576"/>
    </source>
</evidence>
<comment type="subunit">
    <text evidence="2 12">Homodimer.</text>
</comment>
<comment type="caution">
    <text evidence="15">The sequence shown here is derived from an EMBL/GenBank/DDBJ whole genome shotgun (WGS) entry which is preliminary data.</text>
</comment>
<evidence type="ECO:0000256" key="3">
    <source>
        <dbReference type="ARBA" id="ARBA00022563"/>
    </source>
</evidence>
<dbReference type="GO" id="GO:0006164">
    <property type="term" value="P:purine nucleotide biosynthetic process"/>
    <property type="evidence" value="ECO:0007669"/>
    <property type="project" value="UniProtKB-KW"/>
</dbReference>
<dbReference type="PANTHER" id="PTHR48099:SF5">
    <property type="entry name" value="C-1-TETRAHYDROFOLATE SYNTHASE, CYTOPLASMIC"/>
    <property type="match status" value="1"/>
</dbReference>
<dbReference type="Gene3D" id="3.40.50.10860">
    <property type="entry name" value="Leucine Dehydrogenase, chain A, domain 1"/>
    <property type="match status" value="1"/>
</dbReference>
<dbReference type="Proteomes" id="UP000051931">
    <property type="component" value="Unassembled WGS sequence"/>
</dbReference>
<comment type="catalytic activity">
    <reaction evidence="12">
        <text>(6R)-5,10-methenyltetrahydrofolate + H2O = (6R)-10-formyltetrahydrofolate + H(+)</text>
        <dbReference type="Rhea" id="RHEA:23700"/>
        <dbReference type="ChEBI" id="CHEBI:15377"/>
        <dbReference type="ChEBI" id="CHEBI:15378"/>
        <dbReference type="ChEBI" id="CHEBI:57455"/>
        <dbReference type="ChEBI" id="CHEBI:195366"/>
        <dbReference type="EC" id="3.5.4.9"/>
    </reaction>
</comment>
<comment type="caution">
    <text evidence="12">Lacks conserved residue(s) required for the propagation of feature annotation.</text>
</comment>
<sequence length="285" mass="30850">MVGKILDGRAVANKRAAKVKETVKTFNDKGIIPHFCVINIGDDPASKIYVATKKRRAEKLGIKQDIYQMSAETTESEALELIAKLNKNPDINGVMVQLPVPKHINSDHLIEAISPEKDVDALTSANIGRLWQGTHFVLPATACGIIHLLEDYEINVEGKNAVIVGRSNIVGKPTAALLLEKNASVTILHSHSQNLAEFTRKADILVVAVGKANLITADMVKPDAIVIDVGMNRVDGHLMGDVDFEKVKEKASFITPVPGGVGPLTVESLMEQVVALTRRQNDCGK</sequence>
<dbReference type="FunFam" id="3.40.50.720:FF:000094">
    <property type="entry name" value="Bifunctional protein FolD"/>
    <property type="match status" value="1"/>
</dbReference>
<evidence type="ECO:0000256" key="6">
    <source>
        <dbReference type="ARBA" id="ARBA00022801"/>
    </source>
</evidence>
<name>A0A0R1S4H7_9LACO</name>
<comment type="catalytic activity">
    <reaction evidence="12">
        <text>(6R)-5,10-methylene-5,6,7,8-tetrahydrofolate + NADP(+) = (6R)-5,10-methenyltetrahydrofolate + NADPH</text>
        <dbReference type="Rhea" id="RHEA:22812"/>
        <dbReference type="ChEBI" id="CHEBI:15636"/>
        <dbReference type="ChEBI" id="CHEBI:57455"/>
        <dbReference type="ChEBI" id="CHEBI:57783"/>
        <dbReference type="ChEBI" id="CHEBI:58349"/>
        <dbReference type="EC" id="1.5.1.5"/>
    </reaction>
</comment>
<keyword evidence="8 12" id="KW-0560">Oxidoreductase</keyword>
<keyword evidence="9 12" id="KW-0368">Histidine biosynthesis</keyword>
<dbReference type="UniPathway" id="UPA00193"/>